<feature type="binding site" evidence="12">
    <location>
        <position position="354"/>
    </location>
    <ligand>
        <name>Zn(2+)</name>
        <dbReference type="ChEBI" id="CHEBI:29105"/>
        <label>2</label>
    </ligand>
</feature>
<keyword evidence="11" id="KW-0804">Transcription</keyword>
<dbReference type="InterPro" id="IPR036866">
    <property type="entry name" value="RibonucZ/Hydroxyglut_hydro"/>
</dbReference>
<feature type="region of interest" description="KHa" evidence="12">
    <location>
        <begin position="5"/>
        <end position="72"/>
    </location>
</feature>
<dbReference type="Gene3D" id="3.30.300.20">
    <property type="match status" value="1"/>
</dbReference>
<dbReference type="InterPro" id="IPR050698">
    <property type="entry name" value="MBL"/>
</dbReference>
<comment type="similarity">
    <text evidence="12">Belongs to the metallo-beta-lactamase superfamily. RNA-metabolizing metallo-beta-lactamase-like family. FttA subfamily.</text>
</comment>
<keyword evidence="4 12" id="KW-0255">Endonuclease</keyword>
<comment type="function">
    <text evidence="12">Terminates transcription on the whole genome. Termination is linked to FttA-mediated RNA cleavage and does not require NTP hydrolysis. Cleaves endonucleolytically at the RNA exit channel of RNA polymerase (RNAP); the 5'-3' exonuclease activity of this protein degrades the nascent RNA released from RNAP.</text>
</comment>
<evidence type="ECO:0000256" key="2">
    <source>
        <dbReference type="ARBA" id="ARBA00022722"/>
    </source>
</evidence>
<dbReference type="SUPFAM" id="SSF54814">
    <property type="entry name" value="Prokaryotic type KH domain (KH-domain type II)"/>
    <property type="match status" value="1"/>
</dbReference>
<dbReference type="GO" id="GO:0008270">
    <property type="term" value="F:zinc ion binding"/>
    <property type="evidence" value="ECO:0007669"/>
    <property type="project" value="UniProtKB-UniRule"/>
</dbReference>
<dbReference type="EC" id="3.1.-.-" evidence="12"/>
<dbReference type="Pfam" id="PF00753">
    <property type="entry name" value="Lactamase_B"/>
    <property type="match status" value="1"/>
</dbReference>
<accession>A0A832RY76</accession>
<dbReference type="GO" id="GO:0004521">
    <property type="term" value="F:RNA endonuclease activity"/>
    <property type="evidence" value="ECO:0007669"/>
    <property type="project" value="UniProtKB-UniRule"/>
</dbReference>
<evidence type="ECO:0000256" key="9">
    <source>
        <dbReference type="ARBA" id="ARBA00023015"/>
    </source>
</evidence>
<dbReference type="SMART" id="SM00849">
    <property type="entry name" value="Lactamase_B"/>
    <property type="match status" value="1"/>
</dbReference>
<gene>
    <name evidence="12" type="primary">fttA</name>
    <name evidence="16" type="ORF">HA299_02910</name>
</gene>
<dbReference type="Proteomes" id="UP000600363">
    <property type="component" value="Unassembled WGS sequence"/>
</dbReference>
<evidence type="ECO:0000259" key="15">
    <source>
        <dbReference type="SMART" id="SM01027"/>
    </source>
</evidence>
<evidence type="ECO:0000256" key="3">
    <source>
        <dbReference type="ARBA" id="ARBA00022723"/>
    </source>
</evidence>
<sequence length="639" mass="71904">MGSVEDVLKELRERIENTLPEDISITDLQFEGHELVLYTPDPRKFADKGDLVRTLAREVRKRIVVRPDPKVLADPEEAKRVILSTVPEDAGITDFHFDADTGVVIIETEKPGAVIGKHGSTLREITRQIGWIPTAVRTPPIESITVKNIRKFLRDKKDERKDILRRIGRKIHRPISDEKEKWVRITALGGFREVGRSCSLLSTQDSKVLVDCGVSVSMEEGGTPYLQMPEATPLSEIDAVVLTHAHLDHSGLVPLLFKYGFEGAVYCTPPTRDLMALLQMDYIEVASREGRTIPYESDLIRKMLKHTITLSYGEVTDIAPDIKLTFHNAGHILGSSICHFHIGDGRHNVVFSGDFKFEKTRLFDPAVHKFPRAETLVIEATYGGSGDVQPPRREAERRLIELVKTTIERGGSVLIPAFAVGRSQEVMLVLEEAIRKGRLQDIPVYLDGMIWEATAIHTTHPEYLNNELREMIFRRGQNPFLNECFVRVDSRQTRSEIIDEMHPSVILATSGMLNGGPVMEYLRAMAPNEKNTLVFVGYQAEGTMGRRIQKGWSEIPFSTGNGRTETIGLRMQVETVDGFSGHSDRGQLMSFVQRMYPRPSLVLTNHGDEKCCVDLASSIYKKLKISTKSPMNLETVRLE</sequence>
<dbReference type="Pfam" id="PF10996">
    <property type="entry name" value="Beta-Casp"/>
    <property type="match status" value="1"/>
</dbReference>
<feature type="binding site" evidence="12">
    <location>
        <position position="331"/>
    </location>
    <ligand>
        <name>Zn(2+)</name>
        <dbReference type="ChEBI" id="CHEBI:29105"/>
        <label>1</label>
    </ligand>
</feature>
<dbReference type="CDD" id="cd22532">
    <property type="entry name" value="KH-II_CPSF_arch_rpt1"/>
    <property type="match status" value="1"/>
</dbReference>
<keyword evidence="3 12" id="KW-0479">Metal-binding</keyword>
<feature type="region of interest" description="KHb" evidence="12">
    <location>
        <begin position="73"/>
        <end position="140"/>
    </location>
</feature>
<dbReference type="PANTHER" id="PTHR11203">
    <property type="entry name" value="CLEAVAGE AND POLYADENYLATION SPECIFICITY FACTOR FAMILY MEMBER"/>
    <property type="match status" value="1"/>
</dbReference>
<evidence type="ECO:0000256" key="1">
    <source>
        <dbReference type="ARBA" id="ARBA00022472"/>
    </source>
</evidence>
<feature type="binding site" evidence="12">
    <location>
        <position position="244"/>
    </location>
    <ligand>
        <name>Zn(2+)</name>
        <dbReference type="ChEBI" id="CHEBI:29105"/>
        <label>1</label>
    </ligand>
</feature>
<evidence type="ECO:0000313" key="17">
    <source>
        <dbReference type="Proteomes" id="UP000600363"/>
    </source>
</evidence>
<keyword evidence="6 12" id="KW-0862">Zinc</keyword>
<dbReference type="PANTHER" id="PTHR11203:SF51">
    <property type="entry name" value="CLEAVAGE AND POLYADENYLATION SPECIFICITY FACTOR"/>
    <property type="match status" value="1"/>
</dbReference>
<protein>
    <recommendedName>
        <fullName evidence="12">Transcription termination factor FttA</fullName>
        <ecNumber evidence="12">3.1.-.-</ecNumber>
    </recommendedName>
</protein>
<dbReference type="CDD" id="cd02410">
    <property type="entry name" value="KH-II_CPSF_arch_rpt2"/>
    <property type="match status" value="1"/>
</dbReference>
<feature type="region of interest" description="Metallo-beta-lactamase C-terminus" evidence="12">
    <location>
        <begin position="581"/>
        <end position="639"/>
    </location>
</feature>
<dbReference type="AlphaFoldDB" id="A0A832RY76"/>
<evidence type="ECO:0000256" key="6">
    <source>
        <dbReference type="ARBA" id="ARBA00022833"/>
    </source>
</evidence>
<dbReference type="GO" id="GO:0004532">
    <property type="term" value="F:RNA exonuclease activity"/>
    <property type="evidence" value="ECO:0007669"/>
    <property type="project" value="UniProtKB-UniRule"/>
</dbReference>
<keyword evidence="1 12" id="KW-0806">Transcription termination</keyword>
<keyword evidence="10 12" id="KW-0238">DNA-binding</keyword>
<reference evidence="16" key="1">
    <citation type="journal article" date="2020" name="bioRxiv">
        <title>A rank-normalized archaeal taxonomy based on genome phylogeny resolves widespread incomplete and uneven classifications.</title>
        <authorList>
            <person name="Rinke C."/>
            <person name="Chuvochina M."/>
            <person name="Mussig A.J."/>
            <person name="Chaumeil P.-A."/>
            <person name="Waite D.W."/>
            <person name="Whitman W.B."/>
            <person name="Parks D.H."/>
            <person name="Hugenholtz P."/>
        </authorList>
    </citation>
    <scope>NUCLEOTIDE SEQUENCE</scope>
    <source>
        <strain evidence="16">UBA12518</strain>
    </source>
</reference>
<dbReference type="GO" id="GO:0003723">
    <property type="term" value="F:RNA binding"/>
    <property type="evidence" value="ECO:0007669"/>
    <property type="project" value="UniProtKB-UniRule"/>
</dbReference>
<dbReference type="GO" id="GO:0003677">
    <property type="term" value="F:DNA binding"/>
    <property type="evidence" value="ECO:0007669"/>
    <property type="project" value="UniProtKB-KW"/>
</dbReference>
<evidence type="ECO:0000256" key="12">
    <source>
        <dbReference type="HAMAP-Rule" id="MF_00870"/>
    </source>
</evidence>
<dbReference type="HAMAP" id="MF_00870">
    <property type="entry name" value="FttA"/>
    <property type="match status" value="1"/>
</dbReference>
<dbReference type="InterPro" id="IPR011108">
    <property type="entry name" value="RMMBL"/>
</dbReference>
<keyword evidence="2 12" id="KW-0540">Nuclease</keyword>
<dbReference type="Pfam" id="PF07650">
    <property type="entry name" value="KH_2"/>
    <property type="match status" value="1"/>
</dbReference>
<dbReference type="SUPFAM" id="SSF56281">
    <property type="entry name" value="Metallo-hydrolase/oxidoreductase"/>
    <property type="match status" value="1"/>
</dbReference>
<evidence type="ECO:0000259" key="13">
    <source>
        <dbReference type="SMART" id="SM00322"/>
    </source>
</evidence>
<dbReference type="InterPro" id="IPR022712">
    <property type="entry name" value="Beta_Casp"/>
</dbReference>
<organism evidence="16 17">
    <name type="scientific">Methermicoccus shengliensis</name>
    <dbReference type="NCBI Taxonomy" id="660064"/>
    <lineage>
        <taxon>Archaea</taxon>
        <taxon>Methanobacteriati</taxon>
        <taxon>Methanobacteriota</taxon>
        <taxon>Stenosarchaea group</taxon>
        <taxon>Methanomicrobia</taxon>
        <taxon>Methanosarcinales</taxon>
        <taxon>Methermicoccaceae</taxon>
        <taxon>Methermicoccus</taxon>
    </lineage>
</organism>
<dbReference type="Gene3D" id="3.30.300.230">
    <property type="match status" value="1"/>
</dbReference>
<keyword evidence="9 12" id="KW-0805">Transcription regulation</keyword>
<dbReference type="SMART" id="SM00322">
    <property type="entry name" value="KH"/>
    <property type="match status" value="1"/>
</dbReference>
<dbReference type="PROSITE" id="PS50084">
    <property type="entry name" value="KH_TYPE_1"/>
    <property type="match status" value="1"/>
</dbReference>
<feature type="binding site" evidence="12">
    <location>
        <position position="354"/>
    </location>
    <ligand>
        <name>Zn(2+)</name>
        <dbReference type="ChEBI" id="CHEBI:29105"/>
        <label>1</label>
    </ligand>
</feature>
<keyword evidence="7 12" id="KW-0269">Exonuclease</keyword>
<dbReference type="InterPro" id="IPR033769">
    <property type="entry name" value="TffA_KH"/>
</dbReference>
<dbReference type="Pfam" id="PF07521">
    <property type="entry name" value="RMMBL"/>
    <property type="match status" value="1"/>
</dbReference>
<dbReference type="SMART" id="SM01027">
    <property type="entry name" value="Beta-Casp"/>
    <property type="match status" value="1"/>
</dbReference>
<keyword evidence="8 12" id="KW-0694">RNA-binding</keyword>
<dbReference type="Pfam" id="PF17214">
    <property type="entry name" value="KH_TffA"/>
    <property type="match status" value="1"/>
</dbReference>
<dbReference type="InterPro" id="IPR004087">
    <property type="entry name" value="KH_dom"/>
</dbReference>
<feature type="domain" description="Beta-Casp" evidence="15">
    <location>
        <begin position="423"/>
        <end position="548"/>
    </location>
</feature>
<feature type="binding site" evidence="12">
    <location>
        <position position="606"/>
    </location>
    <ligand>
        <name>Zn(2+)</name>
        <dbReference type="ChEBI" id="CHEBI:29105"/>
        <label>2</label>
    </ligand>
</feature>
<dbReference type="InterPro" id="IPR015946">
    <property type="entry name" value="KH_dom-like_a/b"/>
</dbReference>
<proteinExistence type="inferred from homology"/>
<dbReference type="Gene3D" id="3.60.15.10">
    <property type="entry name" value="Ribonuclease Z/Hydroxyacylglutathione hydrolase-like"/>
    <property type="match status" value="1"/>
</dbReference>
<dbReference type="InterPro" id="IPR009019">
    <property type="entry name" value="KH_sf_prok-type"/>
</dbReference>
<keyword evidence="5 12" id="KW-0378">Hydrolase</keyword>
<evidence type="ECO:0000256" key="7">
    <source>
        <dbReference type="ARBA" id="ARBA00022839"/>
    </source>
</evidence>
<feature type="binding site" evidence="12">
    <location>
        <position position="246"/>
    </location>
    <ligand>
        <name>Zn(2+)</name>
        <dbReference type="ChEBI" id="CHEBI:29105"/>
        <label>1</label>
    </ligand>
</feature>
<dbReference type="InterPro" id="IPR001279">
    <property type="entry name" value="Metallo-B-lactamas"/>
</dbReference>
<evidence type="ECO:0000256" key="5">
    <source>
        <dbReference type="ARBA" id="ARBA00022801"/>
    </source>
</evidence>
<dbReference type="RefSeq" id="WP_042687294.1">
    <property type="nucleotide sequence ID" value="NZ_DUIH01000011.1"/>
</dbReference>
<feature type="binding site" evidence="12">
    <location>
        <position position="249"/>
    </location>
    <ligand>
        <name>Zn(2+)</name>
        <dbReference type="ChEBI" id="CHEBI:29105"/>
        <label>2</label>
    </ligand>
</feature>
<dbReference type="GO" id="GO:0006353">
    <property type="term" value="P:DNA-templated transcription termination"/>
    <property type="evidence" value="ECO:0007669"/>
    <property type="project" value="UniProtKB-UniRule"/>
</dbReference>
<evidence type="ECO:0000313" key="16">
    <source>
        <dbReference type="EMBL" id="HIH69561.1"/>
    </source>
</evidence>
<comment type="subunit">
    <text evidence="12">Homodimer. Interacts with RNA polymerase (RNAP), interacts with the Spt4-Spt5 complex.</text>
</comment>
<evidence type="ECO:0000256" key="10">
    <source>
        <dbReference type="ARBA" id="ARBA00023125"/>
    </source>
</evidence>
<comment type="caution">
    <text evidence="12">Lacks conserved residue(s) required for the propagation of feature annotation.</text>
</comment>
<dbReference type="CDD" id="cd16295">
    <property type="entry name" value="TTHA0252-CPSF-like_MBL-fold"/>
    <property type="match status" value="1"/>
</dbReference>
<dbReference type="EMBL" id="DUIH01000011">
    <property type="protein sequence ID" value="HIH69561.1"/>
    <property type="molecule type" value="Genomic_DNA"/>
</dbReference>
<evidence type="ECO:0000256" key="11">
    <source>
        <dbReference type="ARBA" id="ARBA00023163"/>
    </source>
</evidence>
<name>A0A832RY76_9EURY</name>
<feature type="domain" description="K Homology" evidence="13">
    <location>
        <begin position="98"/>
        <end position="165"/>
    </location>
</feature>
<evidence type="ECO:0000256" key="8">
    <source>
        <dbReference type="ARBA" id="ARBA00022884"/>
    </source>
</evidence>
<dbReference type="NCBIfam" id="TIGR03675">
    <property type="entry name" value="arCOG00543"/>
    <property type="match status" value="1"/>
</dbReference>
<feature type="binding site" evidence="12">
    <location>
        <position position="248"/>
    </location>
    <ligand>
        <name>Zn(2+)</name>
        <dbReference type="ChEBI" id="CHEBI:29105"/>
        <label>2</label>
    </ligand>
</feature>
<dbReference type="InterPro" id="IPR004044">
    <property type="entry name" value="KH_dom_type_2"/>
</dbReference>
<feature type="domain" description="Metallo-beta-lactamase" evidence="14">
    <location>
        <begin position="195"/>
        <end position="411"/>
    </location>
</feature>
<dbReference type="InterPro" id="IPR019975">
    <property type="entry name" value="aCPSF1"/>
</dbReference>
<dbReference type="Gene3D" id="3.40.50.10890">
    <property type="match status" value="1"/>
</dbReference>
<comment type="caution">
    <text evidence="16">The sequence shown here is derived from an EMBL/GenBank/DDBJ whole genome shotgun (WGS) entry which is preliminary data.</text>
</comment>
<evidence type="ECO:0000256" key="4">
    <source>
        <dbReference type="ARBA" id="ARBA00022759"/>
    </source>
</evidence>
<evidence type="ECO:0000259" key="14">
    <source>
        <dbReference type="SMART" id="SM00849"/>
    </source>
</evidence>
<comment type="cofactor">
    <cofactor evidence="12">
        <name>Zn(2+)</name>
        <dbReference type="ChEBI" id="CHEBI:29105"/>
    </cofactor>
    <text evidence="12">Binds 2 Zn(2+) ions, which are required for nuclease activity.</text>
</comment>